<name>A0AA38XE36_9EURO</name>
<keyword evidence="1" id="KW-0479">Metal-binding</keyword>
<protein>
    <recommendedName>
        <fullName evidence="2">C3H1-type domain-containing protein</fullName>
    </recommendedName>
</protein>
<dbReference type="PROSITE" id="PS50103">
    <property type="entry name" value="ZF_C3H1"/>
    <property type="match status" value="1"/>
</dbReference>
<dbReference type="InterPro" id="IPR000571">
    <property type="entry name" value="Znf_CCCH"/>
</dbReference>
<accession>A0AA38XE36</accession>
<organism evidence="3 4">
    <name type="scientific">Cladophialophora chaetospira</name>
    <dbReference type="NCBI Taxonomy" id="386627"/>
    <lineage>
        <taxon>Eukaryota</taxon>
        <taxon>Fungi</taxon>
        <taxon>Dikarya</taxon>
        <taxon>Ascomycota</taxon>
        <taxon>Pezizomycotina</taxon>
        <taxon>Eurotiomycetes</taxon>
        <taxon>Chaetothyriomycetidae</taxon>
        <taxon>Chaetothyriales</taxon>
        <taxon>Herpotrichiellaceae</taxon>
        <taxon>Cladophialophora</taxon>
    </lineage>
</organism>
<comment type="caution">
    <text evidence="3">The sequence shown here is derived from an EMBL/GenBank/DDBJ whole genome shotgun (WGS) entry which is preliminary data.</text>
</comment>
<reference evidence="3" key="1">
    <citation type="submission" date="2022-10" db="EMBL/GenBank/DDBJ databases">
        <title>Culturing micro-colonial fungi from biological soil crusts in the Mojave desert and describing Neophaeococcomyces mojavensis, and introducing the new genera and species Taxawa tesnikishii.</title>
        <authorList>
            <person name="Kurbessoian T."/>
            <person name="Stajich J.E."/>
        </authorList>
    </citation>
    <scope>NUCLEOTIDE SEQUENCE</scope>
    <source>
        <strain evidence="3">TK_41</strain>
    </source>
</reference>
<keyword evidence="4" id="KW-1185">Reference proteome</keyword>
<keyword evidence="1" id="KW-0863">Zinc-finger</keyword>
<feature type="zinc finger region" description="C3H1-type" evidence="1">
    <location>
        <begin position="1"/>
        <end position="28"/>
    </location>
</feature>
<dbReference type="EMBL" id="JAPDRK010000006">
    <property type="protein sequence ID" value="KAJ9611742.1"/>
    <property type="molecule type" value="Genomic_DNA"/>
</dbReference>
<dbReference type="Proteomes" id="UP001172673">
    <property type="component" value="Unassembled WGS sequence"/>
</dbReference>
<keyword evidence="1" id="KW-0862">Zinc</keyword>
<dbReference type="SMART" id="SM00356">
    <property type="entry name" value="ZnF_C3H1"/>
    <property type="match status" value="1"/>
</dbReference>
<dbReference type="PANTHER" id="PTHR35179">
    <property type="entry name" value="PROTEIN CBG02620"/>
    <property type="match status" value="1"/>
</dbReference>
<evidence type="ECO:0000259" key="2">
    <source>
        <dbReference type="PROSITE" id="PS50103"/>
    </source>
</evidence>
<dbReference type="PANTHER" id="PTHR35179:SF2">
    <property type="entry name" value="START DOMAIN-CONTAINING PROTEIN"/>
    <property type="match status" value="1"/>
</dbReference>
<dbReference type="AlphaFoldDB" id="A0AA38XE36"/>
<dbReference type="GO" id="GO:0008270">
    <property type="term" value="F:zinc ion binding"/>
    <property type="evidence" value="ECO:0007669"/>
    <property type="project" value="UniProtKB-KW"/>
</dbReference>
<evidence type="ECO:0000313" key="3">
    <source>
        <dbReference type="EMBL" id="KAJ9611742.1"/>
    </source>
</evidence>
<sequence length="436" mass="49298">MSRVPTCRSWLQGRCRKGPFCTFRHEATRVPKPSKSILADTGLLLETIRSQSPAEPSRSDQDISLTGYEFLSSYSWVDDDLPTIYVPGAPPVWKSKDPPFTIAKDEGTYLTDQNAARCAMYPTEPLFRSLAVMQPDLSMREFDIVTDSNCLRKLLRFVTLAVDRSFRIDVQVQGGVIFFGRWEPAIKHTILGQYHIGFGHNFRKAMTLFDDGLQDSSGHYRVVRYSIGGLRCLVRYEAGGCTGAGEAPTKRNISGDSGNTDDLPDTLNSMSIATPRTEAKDSVQVLNKGRVVPTSSIMEIKTRTARRKQKMDEVIPQLWFEQTPKIFVGYHVSGKFEEIQKILMKEEFQRWEESQQARLRQLVDLLKKLKEVVLRTKGQRCVVVCEMETNSTELRVYESTTKAAVLPDDIIKMHDWAEEVGAKEVTEVEIAPGEKS</sequence>
<feature type="domain" description="C3H1-type" evidence="2">
    <location>
        <begin position="1"/>
        <end position="28"/>
    </location>
</feature>
<proteinExistence type="predicted"/>
<evidence type="ECO:0000313" key="4">
    <source>
        <dbReference type="Proteomes" id="UP001172673"/>
    </source>
</evidence>
<evidence type="ECO:0000256" key="1">
    <source>
        <dbReference type="PROSITE-ProRule" id="PRU00723"/>
    </source>
</evidence>
<dbReference type="Gene3D" id="4.10.1000.10">
    <property type="entry name" value="Zinc finger, CCCH-type"/>
    <property type="match status" value="1"/>
</dbReference>
<gene>
    <name evidence="3" type="ORF">H2200_004926</name>
</gene>